<protein>
    <submittedName>
        <fullName evidence="1">Uncharacterized protein</fullName>
    </submittedName>
</protein>
<dbReference type="EMBL" id="WBMS02000018">
    <property type="protein sequence ID" value="MWA03282.1"/>
    <property type="molecule type" value="Genomic_DNA"/>
</dbReference>
<evidence type="ECO:0000313" key="1">
    <source>
        <dbReference type="EMBL" id="MWA03282.1"/>
    </source>
</evidence>
<dbReference type="Proteomes" id="UP000462055">
    <property type="component" value="Unassembled WGS sequence"/>
</dbReference>
<dbReference type="AlphaFoldDB" id="A0A6I4MBW2"/>
<keyword evidence="2" id="KW-1185">Reference proteome</keyword>
<organism evidence="1 2">
    <name type="scientific">Actinomadura physcomitrii</name>
    <dbReference type="NCBI Taxonomy" id="2650748"/>
    <lineage>
        <taxon>Bacteria</taxon>
        <taxon>Bacillati</taxon>
        <taxon>Actinomycetota</taxon>
        <taxon>Actinomycetes</taxon>
        <taxon>Streptosporangiales</taxon>
        <taxon>Thermomonosporaceae</taxon>
        <taxon>Actinomadura</taxon>
    </lineage>
</organism>
<reference evidence="1" key="1">
    <citation type="submission" date="2019-12" db="EMBL/GenBank/DDBJ databases">
        <title>Actinomadura physcomitrii sp. nov., a novel actinomycete isolated from moss [Physcomitrium sphaericum (Ludw) Fuernr].</title>
        <authorList>
            <person name="Zhuang X."/>
        </authorList>
    </citation>
    <scope>NUCLEOTIDE SEQUENCE [LARGE SCALE GENOMIC DNA]</scope>
    <source>
        <strain evidence="1">LD22</strain>
    </source>
</reference>
<comment type="caution">
    <text evidence="1">The sequence shown here is derived from an EMBL/GenBank/DDBJ whole genome shotgun (WGS) entry which is preliminary data.</text>
</comment>
<dbReference type="RefSeq" id="WP_151595820.1">
    <property type="nucleotide sequence ID" value="NZ_WBMS02000018.1"/>
</dbReference>
<sequence>MVSLAPSSLGAAPSTCPATSAVDADWAYHERVYPEDEDATGPVWRRVPERGSAHLKLREGILAPEQLNAVHPEVVVSGRARLLDGKWLVSVFLINGKPKPSHLAESAWMFQVRMSVQAPGGAAAFLPRPAVISGGDRADKAEQKRLMMAYRFTPEFVRLQRLGHRRTDLRPLR</sequence>
<gene>
    <name evidence="1" type="ORF">F8568_023465</name>
</gene>
<evidence type="ECO:0000313" key="2">
    <source>
        <dbReference type="Proteomes" id="UP000462055"/>
    </source>
</evidence>
<name>A0A6I4MBW2_9ACTN</name>
<proteinExistence type="predicted"/>
<accession>A0A6I4MBW2</accession>